<dbReference type="EMBL" id="KV003997">
    <property type="protein sequence ID" value="KZV35886.1"/>
    <property type="molecule type" value="Genomic_DNA"/>
</dbReference>
<dbReference type="Proteomes" id="UP000250235">
    <property type="component" value="Unassembled WGS sequence"/>
</dbReference>
<dbReference type="PANTHER" id="PTHR47592">
    <property type="entry name" value="PBF68 PROTEIN"/>
    <property type="match status" value="1"/>
</dbReference>
<dbReference type="OrthoDB" id="1740512at2759"/>
<gene>
    <name evidence="2" type="ORF">F511_19978</name>
</gene>
<feature type="region of interest" description="Disordered" evidence="1">
    <location>
        <begin position="1"/>
        <end position="24"/>
    </location>
</feature>
<accession>A0A2Z7BNJ8</accession>
<evidence type="ECO:0000313" key="2">
    <source>
        <dbReference type="EMBL" id="KZV35886.1"/>
    </source>
</evidence>
<reference evidence="2 3" key="1">
    <citation type="journal article" date="2015" name="Proc. Natl. Acad. Sci. U.S.A.">
        <title>The resurrection genome of Boea hygrometrica: A blueprint for survival of dehydration.</title>
        <authorList>
            <person name="Xiao L."/>
            <person name="Yang G."/>
            <person name="Zhang L."/>
            <person name="Yang X."/>
            <person name="Zhao S."/>
            <person name="Ji Z."/>
            <person name="Zhou Q."/>
            <person name="Hu M."/>
            <person name="Wang Y."/>
            <person name="Chen M."/>
            <person name="Xu Y."/>
            <person name="Jin H."/>
            <person name="Xiao X."/>
            <person name="Hu G."/>
            <person name="Bao F."/>
            <person name="Hu Y."/>
            <person name="Wan P."/>
            <person name="Li L."/>
            <person name="Deng X."/>
            <person name="Kuang T."/>
            <person name="Xiang C."/>
            <person name="Zhu J.K."/>
            <person name="Oliver M.J."/>
            <person name="He Y."/>
        </authorList>
    </citation>
    <scope>NUCLEOTIDE SEQUENCE [LARGE SCALE GENOMIC DNA]</scope>
    <source>
        <strain evidence="3">cv. XS01</strain>
    </source>
</reference>
<organism evidence="2 3">
    <name type="scientific">Dorcoceras hygrometricum</name>
    <dbReference type="NCBI Taxonomy" id="472368"/>
    <lineage>
        <taxon>Eukaryota</taxon>
        <taxon>Viridiplantae</taxon>
        <taxon>Streptophyta</taxon>
        <taxon>Embryophyta</taxon>
        <taxon>Tracheophyta</taxon>
        <taxon>Spermatophyta</taxon>
        <taxon>Magnoliopsida</taxon>
        <taxon>eudicotyledons</taxon>
        <taxon>Gunneridae</taxon>
        <taxon>Pentapetalae</taxon>
        <taxon>asterids</taxon>
        <taxon>lamiids</taxon>
        <taxon>Lamiales</taxon>
        <taxon>Gesneriaceae</taxon>
        <taxon>Didymocarpoideae</taxon>
        <taxon>Trichosporeae</taxon>
        <taxon>Loxocarpinae</taxon>
        <taxon>Dorcoceras</taxon>
    </lineage>
</organism>
<keyword evidence="3" id="KW-1185">Reference proteome</keyword>
<dbReference type="AlphaFoldDB" id="A0A2Z7BNJ8"/>
<protein>
    <submittedName>
        <fullName evidence="2">Uncharacterized protein</fullName>
    </submittedName>
</protein>
<evidence type="ECO:0000256" key="1">
    <source>
        <dbReference type="SAM" id="MobiDB-lite"/>
    </source>
</evidence>
<name>A0A2Z7BNJ8_9LAMI</name>
<dbReference type="Pfam" id="PF14223">
    <property type="entry name" value="Retrotran_gag_2"/>
    <property type="match status" value="1"/>
</dbReference>
<dbReference type="PANTHER" id="PTHR47592:SF27">
    <property type="entry name" value="OS08G0421700 PROTEIN"/>
    <property type="match status" value="1"/>
</dbReference>
<proteinExistence type="predicted"/>
<sequence>MASSGAAPALSDVPVSTSSNHAEKPDKFNGMDFKRWQQKILFYLITLNLARFLTEGVPTLKEREHNAESVSAVEAWNHSDFVCGNYVLNGLVDALRFLDFKMLDSKPVICQVQELKLIRHDIHAEGMTVSESFQMAAIIEKLPPAWKEFKNYLKHK</sequence>
<evidence type="ECO:0000313" key="3">
    <source>
        <dbReference type="Proteomes" id="UP000250235"/>
    </source>
</evidence>